<name>A0ACC1I2A0_9FUNG</name>
<protein>
    <submittedName>
        <fullName evidence="1">Swr1 complex component</fullName>
        <ecNumber evidence="1">3.6.4.12</ecNumber>
    </submittedName>
</protein>
<evidence type="ECO:0000313" key="2">
    <source>
        <dbReference type="Proteomes" id="UP001150581"/>
    </source>
</evidence>
<dbReference type="EMBL" id="JANBPG010003191">
    <property type="protein sequence ID" value="KAJ1882884.1"/>
    <property type="molecule type" value="Genomic_DNA"/>
</dbReference>
<feature type="non-terminal residue" evidence="1">
    <location>
        <position position="616"/>
    </location>
</feature>
<keyword evidence="1" id="KW-0378">Hydrolase</keyword>
<reference evidence="1" key="1">
    <citation type="submission" date="2022-07" db="EMBL/GenBank/DDBJ databases">
        <title>Phylogenomic reconstructions and comparative analyses of Kickxellomycotina fungi.</title>
        <authorList>
            <person name="Reynolds N.K."/>
            <person name="Stajich J.E."/>
            <person name="Barry K."/>
            <person name="Grigoriev I.V."/>
            <person name="Crous P."/>
            <person name="Smith M.E."/>
        </authorList>
    </citation>
    <scope>NUCLEOTIDE SEQUENCE</scope>
    <source>
        <strain evidence="1">Benny 63K</strain>
    </source>
</reference>
<keyword evidence="2" id="KW-1185">Reference proteome</keyword>
<gene>
    <name evidence="1" type="primary">SWR1_2</name>
    <name evidence="1" type="ORF">LPJ66_011095</name>
</gene>
<evidence type="ECO:0000313" key="1">
    <source>
        <dbReference type="EMBL" id="KAJ1882884.1"/>
    </source>
</evidence>
<dbReference type="EC" id="3.6.4.12" evidence="1"/>
<comment type="caution">
    <text evidence="1">The sequence shown here is derived from an EMBL/GenBank/DDBJ whole genome shotgun (WGS) entry which is preliminary data.</text>
</comment>
<proteinExistence type="predicted"/>
<sequence length="616" mass="66439">MARAQTRDTLRGGSYVGVMACLMQLRKVCNHPDLFETRPITTSWAMDGAPVAGFRATEDVVRRMLGANPCVASCAGSAAPSTPAVSHASSAAWAAARRLDATPALVRHAAQGARAVLDAMLAATREDAALLLLRPVQTRYTRAHSALRRRQQLERRHAAWTRLAGLNARRVTHAPRPAACACADAVAACRIVGPLGAVGGLVSGAAERVARCLPLIERFVFVTPPVVVRNTPAGREAVHAHLRAPPLAHSGSRWAQRDAWPDILHVRRRVHRHTGLLRPVQVRQQIAFPERFLLQYDCGKLQALDRLLAQLVRDGHRVLIFTQMTRVLDILEQWLNLHAYRYLRLDGATSVEQRWRLTERFNHERRWSVFISSTRAGGLGINLTGADTVVFYDSDWNHAMDAQCQDRCHRIGQQREVRIYRLISDRTVEEAIWRKQCEKRWLNQVVIQDGNFSGQSTAQPPGAMAGAGPAPLGVSDWYDLAGSMLAESSGAVSAASGAVRAAAAAAAASERDGLGMLAAAEDEVDAAALKVAIAEVAQADALDLGEADELPPAANNAPDAPGGNGGLADTAADGSTGNAGNTGNNDNDNDNDNDDDEGDGVGHVDDYMMRFVSDIL</sequence>
<organism evidence="1 2">
    <name type="scientific">Kickxella alabastrina</name>
    <dbReference type="NCBI Taxonomy" id="61397"/>
    <lineage>
        <taxon>Eukaryota</taxon>
        <taxon>Fungi</taxon>
        <taxon>Fungi incertae sedis</taxon>
        <taxon>Zoopagomycota</taxon>
        <taxon>Kickxellomycotina</taxon>
        <taxon>Kickxellomycetes</taxon>
        <taxon>Kickxellales</taxon>
        <taxon>Kickxellaceae</taxon>
        <taxon>Kickxella</taxon>
    </lineage>
</organism>
<dbReference type="Proteomes" id="UP001150581">
    <property type="component" value="Unassembled WGS sequence"/>
</dbReference>
<accession>A0ACC1I2A0</accession>